<evidence type="ECO:0000259" key="1">
    <source>
        <dbReference type="Pfam" id="PF01695"/>
    </source>
</evidence>
<dbReference type="SUPFAM" id="SSF52540">
    <property type="entry name" value="P-loop containing nucleoside triphosphate hydrolases"/>
    <property type="match status" value="1"/>
</dbReference>
<dbReference type="Pfam" id="PF01695">
    <property type="entry name" value="IstB_IS21"/>
    <property type="match status" value="1"/>
</dbReference>
<organism evidence="2 3">
    <name type="scientific">Peptostreptococcus russellii</name>
    <dbReference type="NCBI Taxonomy" id="215200"/>
    <lineage>
        <taxon>Bacteria</taxon>
        <taxon>Bacillati</taxon>
        <taxon>Bacillota</taxon>
        <taxon>Clostridia</taxon>
        <taxon>Peptostreptococcales</taxon>
        <taxon>Peptostreptococcaceae</taxon>
        <taxon>Peptostreptococcus</taxon>
    </lineage>
</organism>
<evidence type="ECO:0000313" key="2">
    <source>
        <dbReference type="EMBL" id="SEN77305.1"/>
    </source>
</evidence>
<gene>
    <name evidence="2" type="ORF">SAMN05216454_1128</name>
</gene>
<dbReference type="RefSeq" id="WP_091975861.1">
    <property type="nucleotide sequence ID" value="NZ_CAUWDX010000006.1"/>
</dbReference>
<dbReference type="Gene3D" id="3.40.50.300">
    <property type="entry name" value="P-loop containing nucleotide triphosphate hydrolases"/>
    <property type="match status" value="1"/>
</dbReference>
<dbReference type="AlphaFoldDB" id="A0A1H8JA50"/>
<dbReference type="EMBL" id="FODF01000012">
    <property type="protein sequence ID" value="SEN77305.1"/>
    <property type="molecule type" value="Genomic_DNA"/>
</dbReference>
<dbReference type="GO" id="GO:0005524">
    <property type="term" value="F:ATP binding"/>
    <property type="evidence" value="ECO:0007669"/>
    <property type="project" value="InterPro"/>
</dbReference>
<keyword evidence="3" id="KW-1185">Reference proteome</keyword>
<dbReference type="PANTHER" id="PTHR30050">
    <property type="entry name" value="CHROMOSOMAL REPLICATION INITIATOR PROTEIN DNAA"/>
    <property type="match status" value="1"/>
</dbReference>
<evidence type="ECO:0000313" key="3">
    <source>
        <dbReference type="Proteomes" id="UP000199512"/>
    </source>
</evidence>
<sequence length="327" mass="38598">MSKENMRKIMLEYQYKRDRNQDLLDSRTKEVYDNFPDIKYISDEIKKNGLKMTKSVLDNIPKEDLIAMENRQNELIKKKEELFDKHKIPQDYLELKYDCNSCKDTGFLENGRRCNCLKQRMLEDSYAMSNLKEILEKDNFNTFDIDIFSDRPVENRDLSPRENMKCILQDMYFYASNFGCENDEEKNNLIFIGKPGLGKTFMCSCIAKEVLNRGYTVIYQTSFNLMEVIERYKFKTSSFSSVDEENYNNLFTCDLLIIDDLGTEMPNTFTTSELFNIINSRLNSGKKIIISTNLNLSQINEIYTARILSRIVGNFKLYEFYGEDLRF</sequence>
<name>A0A1H8JA50_9FIRM</name>
<dbReference type="GO" id="GO:0006260">
    <property type="term" value="P:DNA replication"/>
    <property type="evidence" value="ECO:0007669"/>
    <property type="project" value="TreeGrafter"/>
</dbReference>
<proteinExistence type="predicted"/>
<dbReference type="CDD" id="cd00009">
    <property type="entry name" value="AAA"/>
    <property type="match status" value="1"/>
</dbReference>
<dbReference type="OrthoDB" id="9776217at2"/>
<dbReference type="InterPro" id="IPR027417">
    <property type="entry name" value="P-loop_NTPase"/>
</dbReference>
<dbReference type="Proteomes" id="UP000199512">
    <property type="component" value="Unassembled WGS sequence"/>
</dbReference>
<accession>A0A1H8JA50</accession>
<dbReference type="InterPro" id="IPR002611">
    <property type="entry name" value="IstB_ATP-bd"/>
</dbReference>
<dbReference type="STRING" id="215200.SAMN05216454_1128"/>
<feature type="domain" description="IstB-like ATP-binding" evidence="1">
    <location>
        <begin position="180"/>
        <end position="309"/>
    </location>
</feature>
<dbReference type="NCBIfam" id="NF005304">
    <property type="entry name" value="PRK06835.1"/>
    <property type="match status" value="1"/>
</dbReference>
<dbReference type="PANTHER" id="PTHR30050:SF4">
    <property type="entry name" value="ATP-BINDING PROTEIN RV3427C IN INSERTION SEQUENCE-RELATED"/>
    <property type="match status" value="1"/>
</dbReference>
<protein>
    <submittedName>
        <fullName evidence="2">DNA replication protein DnaC</fullName>
    </submittedName>
</protein>
<reference evidence="2 3" key="1">
    <citation type="submission" date="2016-10" db="EMBL/GenBank/DDBJ databases">
        <authorList>
            <person name="de Groot N.N."/>
        </authorList>
    </citation>
    <scope>NUCLEOTIDE SEQUENCE [LARGE SCALE GENOMIC DNA]</scope>
    <source>
        <strain evidence="2 3">Calf135</strain>
    </source>
</reference>